<protein>
    <submittedName>
        <fullName evidence="3">Fungal-specific transcription factor domain-containing protein</fullName>
    </submittedName>
</protein>
<dbReference type="RefSeq" id="XP_033588672.1">
    <property type="nucleotide sequence ID" value="XM_033729873.1"/>
</dbReference>
<keyword evidence="2" id="KW-0539">Nucleus</keyword>
<dbReference type="GeneID" id="54470875"/>
<dbReference type="PANTHER" id="PTHR37534">
    <property type="entry name" value="TRANSCRIPTIONAL ACTIVATOR PROTEIN UGA3"/>
    <property type="match status" value="1"/>
</dbReference>
<keyword evidence="4" id="KW-1185">Reference proteome</keyword>
<gene>
    <name evidence="3" type="ORF">BDY17DRAFT_177330</name>
</gene>
<name>A0A6A6PQ01_9PEZI</name>
<evidence type="ECO:0000313" key="4">
    <source>
        <dbReference type="Proteomes" id="UP000799767"/>
    </source>
</evidence>
<accession>A0A6A6PQ01</accession>
<dbReference type="GO" id="GO:0003700">
    <property type="term" value="F:DNA-binding transcription factor activity"/>
    <property type="evidence" value="ECO:0007669"/>
    <property type="project" value="TreeGrafter"/>
</dbReference>
<dbReference type="GO" id="GO:0005634">
    <property type="term" value="C:nucleus"/>
    <property type="evidence" value="ECO:0007669"/>
    <property type="project" value="UniProtKB-SubCell"/>
</dbReference>
<sequence>MYYIPPRKRGRYATAPALDIPLHWNKKIVEVAHPYLLQYFRAVASTALATFGHQPAELGSLLARIALSADPASTNTAVLHALLAFASLHLHDVNMQAVELKTSAIRALTIASRGPVGRTEAIQRIAAGMLLLSFEVHQASCTSGEWTWYLRGVKEVIRAAGLHEVRPDRELSCLLNWVYYHDVLARFSLQYWHSAPSDEVSDMCGGETRPLSFSSDSHCCRAEVSSAPITSMVAIELLSEVCDATSAEDDQDSKNFLQILDWKLRTIQPEPEANDDPDSALITELYQLATLVYLHRASQDLLHQAARAQQQIARAFSILAALRACDRQFPVFIFGCEAQSDGQRAVILDLISRTERRSSSRSFNYARRLLQAIWAQDDLADRPASYRDRLSGAFSRCKVLPTFV</sequence>
<proteinExistence type="predicted"/>
<evidence type="ECO:0000313" key="3">
    <source>
        <dbReference type="EMBL" id="KAF2482102.1"/>
    </source>
</evidence>
<dbReference type="AlphaFoldDB" id="A0A6A6PQ01"/>
<dbReference type="PANTHER" id="PTHR37534:SF39">
    <property type="entry name" value="TRANSCRIPTION FACTOR DOMAIN-CONTAINING PROTEIN"/>
    <property type="match status" value="1"/>
</dbReference>
<dbReference type="OrthoDB" id="5130013at2759"/>
<dbReference type="EMBL" id="MU001637">
    <property type="protein sequence ID" value="KAF2482102.1"/>
    <property type="molecule type" value="Genomic_DNA"/>
</dbReference>
<comment type="subcellular location">
    <subcellularLocation>
        <location evidence="1">Nucleus</location>
    </subcellularLocation>
</comment>
<dbReference type="GO" id="GO:0045944">
    <property type="term" value="P:positive regulation of transcription by RNA polymerase II"/>
    <property type="evidence" value="ECO:0007669"/>
    <property type="project" value="TreeGrafter"/>
</dbReference>
<dbReference type="Pfam" id="PF11951">
    <property type="entry name" value="Fungal_trans_2"/>
    <property type="match status" value="1"/>
</dbReference>
<dbReference type="InterPro" id="IPR021858">
    <property type="entry name" value="Fun_TF"/>
</dbReference>
<dbReference type="GO" id="GO:0000976">
    <property type="term" value="F:transcription cis-regulatory region binding"/>
    <property type="evidence" value="ECO:0007669"/>
    <property type="project" value="TreeGrafter"/>
</dbReference>
<evidence type="ECO:0000256" key="1">
    <source>
        <dbReference type="ARBA" id="ARBA00004123"/>
    </source>
</evidence>
<dbReference type="Proteomes" id="UP000799767">
    <property type="component" value="Unassembled WGS sequence"/>
</dbReference>
<organism evidence="3 4">
    <name type="scientific">Neohortaea acidophila</name>
    <dbReference type="NCBI Taxonomy" id="245834"/>
    <lineage>
        <taxon>Eukaryota</taxon>
        <taxon>Fungi</taxon>
        <taxon>Dikarya</taxon>
        <taxon>Ascomycota</taxon>
        <taxon>Pezizomycotina</taxon>
        <taxon>Dothideomycetes</taxon>
        <taxon>Dothideomycetidae</taxon>
        <taxon>Mycosphaerellales</taxon>
        <taxon>Teratosphaeriaceae</taxon>
        <taxon>Neohortaea</taxon>
    </lineage>
</organism>
<reference evidence="3" key="1">
    <citation type="journal article" date="2020" name="Stud. Mycol.">
        <title>101 Dothideomycetes genomes: a test case for predicting lifestyles and emergence of pathogens.</title>
        <authorList>
            <person name="Haridas S."/>
            <person name="Albert R."/>
            <person name="Binder M."/>
            <person name="Bloem J."/>
            <person name="Labutti K."/>
            <person name="Salamov A."/>
            <person name="Andreopoulos B."/>
            <person name="Baker S."/>
            <person name="Barry K."/>
            <person name="Bills G."/>
            <person name="Bluhm B."/>
            <person name="Cannon C."/>
            <person name="Castanera R."/>
            <person name="Culley D."/>
            <person name="Daum C."/>
            <person name="Ezra D."/>
            <person name="Gonzalez J."/>
            <person name="Henrissat B."/>
            <person name="Kuo A."/>
            <person name="Liang C."/>
            <person name="Lipzen A."/>
            <person name="Lutzoni F."/>
            <person name="Magnuson J."/>
            <person name="Mondo S."/>
            <person name="Nolan M."/>
            <person name="Ohm R."/>
            <person name="Pangilinan J."/>
            <person name="Park H.-J."/>
            <person name="Ramirez L."/>
            <person name="Alfaro M."/>
            <person name="Sun H."/>
            <person name="Tritt A."/>
            <person name="Yoshinaga Y."/>
            <person name="Zwiers L.-H."/>
            <person name="Turgeon B."/>
            <person name="Goodwin S."/>
            <person name="Spatafora J."/>
            <person name="Crous P."/>
            <person name="Grigoriev I."/>
        </authorList>
    </citation>
    <scope>NUCLEOTIDE SEQUENCE</scope>
    <source>
        <strain evidence="3">CBS 113389</strain>
    </source>
</reference>
<evidence type="ECO:0000256" key="2">
    <source>
        <dbReference type="ARBA" id="ARBA00023242"/>
    </source>
</evidence>